<dbReference type="RefSeq" id="WP_134907428.1">
    <property type="nucleotide sequence ID" value="NZ_JAJAOX010000342.1"/>
</dbReference>
<accession>A0A317GG59</accession>
<keyword evidence="2" id="KW-1133">Transmembrane helix</keyword>
<feature type="domain" description="Putative host cell surface-exposed lipoprotein Ltp-like HTH region" evidence="3">
    <location>
        <begin position="119"/>
        <end position="166"/>
    </location>
</feature>
<feature type="compositionally biased region" description="Polar residues" evidence="1">
    <location>
        <begin position="145"/>
        <end position="155"/>
    </location>
</feature>
<evidence type="ECO:0000256" key="1">
    <source>
        <dbReference type="SAM" id="MobiDB-lite"/>
    </source>
</evidence>
<keyword evidence="2" id="KW-0812">Transmembrane</keyword>
<organism evidence="4 5">
    <name type="scientific">Limosilactobacillus reuteri</name>
    <name type="common">Lactobacillus reuteri</name>
    <dbReference type="NCBI Taxonomy" id="1598"/>
    <lineage>
        <taxon>Bacteria</taxon>
        <taxon>Bacillati</taxon>
        <taxon>Bacillota</taxon>
        <taxon>Bacilli</taxon>
        <taxon>Lactobacillales</taxon>
        <taxon>Lactobacillaceae</taxon>
        <taxon>Limosilactobacillus</taxon>
    </lineage>
</organism>
<dbReference type="Gene3D" id="1.10.10.10">
    <property type="entry name" value="Winged helix-like DNA-binding domain superfamily/Winged helix DNA-binding domain"/>
    <property type="match status" value="2"/>
</dbReference>
<feature type="region of interest" description="Disordered" evidence="1">
    <location>
        <begin position="128"/>
        <end position="155"/>
    </location>
</feature>
<gene>
    <name evidence="4" type="ORF">DKZ23_05430</name>
</gene>
<comment type="caution">
    <text evidence="4">The sequence shown here is derived from an EMBL/GenBank/DDBJ whole genome shotgun (WGS) entry which is preliminary data.</text>
</comment>
<dbReference type="Pfam" id="PF07553">
    <property type="entry name" value="Lipoprotein_Ltp"/>
    <property type="match status" value="2"/>
</dbReference>
<feature type="region of interest" description="Disordered" evidence="1">
    <location>
        <begin position="44"/>
        <end position="75"/>
    </location>
</feature>
<dbReference type="InterPro" id="IPR036388">
    <property type="entry name" value="WH-like_DNA-bd_sf"/>
</dbReference>
<evidence type="ECO:0000259" key="3">
    <source>
        <dbReference type="Pfam" id="PF07553"/>
    </source>
</evidence>
<evidence type="ECO:0000313" key="5">
    <source>
        <dbReference type="Proteomes" id="UP000245866"/>
    </source>
</evidence>
<reference evidence="4 5" key="1">
    <citation type="journal article" date="2018" name="Front. Microbiol.">
        <title>Comparative Genomics of the Herbivore Gut Symbiont Lactobacillus reuteri Reveals Genetic Diversity and Lifestyle Adaptation.</title>
        <authorList>
            <person name="Zhao J."/>
        </authorList>
    </citation>
    <scope>NUCLEOTIDE SEQUENCE [LARGE SCALE GENOMIC DNA]</scope>
    <source>
        <strain evidence="4 5">LR12</strain>
    </source>
</reference>
<dbReference type="InterPro" id="IPR011434">
    <property type="entry name" value="Ltp-like_HTH"/>
</dbReference>
<feature type="compositionally biased region" description="Low complexity" evidence="1">
    <location>
        <begin position="44"/>
        <end position="69"/>
    </location>
</feature>
<feature type="transmembrane region" description="Helical" evidence="2">
    <location>
        <begin position="23"/>
        <end position="41"/>
    </location>
</feature>
<keyword evidence="2" id="KW-0472">Membrane</keyword>
<proteinExistence type="predicted"/>
<evidence type="ECO:0000313" key="4">
    <source>
        <dbReference type="EMBL" id="PWT46947.1"/>
    </source>
</evidence>
<sequence>MTKKITDKDGNVYVQKKAWYKRWWVWGIIVLVLLLGIGSMGSDNDSSSSSDTAAESSTKSSSSSTHVSAQQTAALHSAETYANDMNMSKAAILDQLTSDAGDKFDQADAQYAVDHVKADWNKNALKSAESYQKDQDMSTEEIRDQLTSPDGDQFTQEQADYAINHLSK</sequence>
<dbReference type="EMBL" id="QGHS01000054">
    <property type="protein sequence ID" value="PWT46947.1"/>
    <property type="molecule type" value="Genomic_DNA"/>
</dbReference>
<evidence type="ECO:0000256" key="2">
    <source>
        <dbReference type="SAM" id="Phobius"/>
    </source>
</evidence>
<name>A0A317GG59_LIMRT</name>
<dbReference type="AlphaFoldDB" id="A0A317GG59"/>
<feature type="domain" description="Putative host cell surface-exposed lipoprotein Ltp-like HTH region" evidence="3">
    <location>
        <begin position="71"/>
        <end position="116"/>
    </location>
</feature>
<dbReference type="Proteomes" id="UP000245866">
    <property type="component" value="Unassembled WGS sequence"/>
</dbReference>
<feature type="compositionally biased region" description="Basic and acidic residues" evidence="1">
    <location>
        <begin position="131"/>
        <end position="144"/>
    </location>
</feature>
<protein>
    <recommendedName>
        <fullName evidence="3">Putative host cell surface-exposed lipoprotein Ltp-like HTH region domain-containing protein</fullName>
    </recommendedName>
</protein>